<dbReference type="AlphaFoldDB" id="A0AA40K6J6"/>
<proteinExistence type="predicted"/>
<dbReference type="Proteomes" id="UP001172159">
    <property type="component" value="Unassembled WGS sequence"/>
</dbReference>
<dbReference type="EMBL" id="JAUKTV010000001">
    <property type="protein sequence ID" value="KAK0747841.1"/>
    <property type="molecule type" value="Genomic_DNA"/>
</dbReference>
<organism evidence="1 2">
    <name type="scientific">Apiosordaria backusii</name>
    <dbReference type="NCBI Taxonomy" id="314023"/>
    <lineage>
        <taxon>Eukaryota</taxon>
        <taxon>Fungi</taxon>
        <taxon>Dikarya</taxon>
        <taxon>Ascomycota</taxon>
        <taxon>Pezizomycotina</taxon>
        <taxon>Sordariomycetes</taxon>
        <taxon>Sordariomycetidae</taxon>
        <taxon>Sordariales</taxon>
        <taxon>Lasiosphaeriaceae</taxon>
        <taxon>Apiosordaria</taxon>
    </lineage>
</organism>
<keyword evidence="2" id="KW-1185">Reference proteome</keyword>
<name>A0AA40K6J6_9PEZI</name>
<comment type="caution">
    <text evidence="1">The sequence shown here is derived from an EMBL/GenBank/DDBJ whole genome shotgun (WGS) entry which is preliminary data.</text>
</comment>
<evidence type="ECO:0000313" key="2">
    <source>
        <dbReference type="Proteomes" id="UP001172159"/>
    </source>
</evidence>
<reference evidence="1" key="1">
    <citation type="submission" date="2023-06" db="EMBL/GenBank/DDBJ databases">
        <title>Genome-scale phylogeny and comparative genomics of the fungal order Sordariales.</title>
        <authorList>
            <consortium name="Lawrence Berkeley National Laboratory"/>
            <person name="Hensen N."/>
            <person name="Bonometti L."/>
            <person name="Westerberg I."/>
            <person name="Brannstrom I.O."/>
            <person name="Guillou S."/>
            <person name="Cros-Aarteil S."/>
            <person name="Calhoun S."/>
            <person name="Haridas S."/>
            <person name="Kuo A."/>
            <person name="Mondo S."/>
            <person name="Pangilinan J."/>
            <person name="Riley R."/>
            <person name="Labutti K."/>
            <person name="Andreopoulos B."/>
            <person name="Lipzen A."/>
            <person name="Chen C."/>
            <person name="Yanf M."/>
            <person name="Daum C."/>
            <person name="Ng V."/>
            <person name="Clum A."/>
            <person name="Steindorff A."/>
            <person name="Ohm R."/>
            <person name="Martin F."/>
            <person name="Silar P."/>
            <person name="Natvig D."/>
            <person name="Lalanne C."/>
            <person name="Gautier V."/>
            <person name="Ament-Velasquez S.L."/>
            <person name="Kruys A."/>
            <person name="Hutchinson M.I."/>
            <person name="Powell A.J."/>
            <person name="Barry K."/>
            <person name="Miller A.N."/>
            <person name="Grigoriev I.V."/>
            <person name="Debuchy R."/>
            <person name="Gladieux P."/>
            <person name="Thoren M.H."/>
            <person name="Johannesson H."/>
        </authorList>
    </citation>
    <scope>NUCLEOTIDE SEQUENCE</scope>
    <source>
        <strain evidence="1">CBS 540.89</strain>
    </source>
</reference>
<sequence>MKTAITLLLRVSVPFYTKPLPVFPCFYESEGLIPNQPSIGLKSPPKLSHCFVISELSKSLSLDMAKGMNSHQQHNSFLGTLIGDFWDMAARDISSTHLKPRFPRSPPLRPPRIV</sequence>
<accession>A0AA40K6J6</accession>
<gene>
    <name evidence="1" type="ORF">B0T21DRAFT_11776</name>
</gene>
<evidence type="ECO:0000313" key="1">
    <source>
        <dbReference type="EMBL" id="KAK0747841.1"/>
    </source>
</evidence>
<protein>
    <submittedName>
        <fullName evidence="1">Uncharacterized protein</fullName>
    </submittedName>
</protein>